<evidence type="ECO:0000313" key="7">
    <source>
        <dbReference type="Proteomes" id="UP000317369"/>
    </source>
</evidence>
<dbReference type="PANTHER" id="PTHR30371">
    <property type="entry name" value="SEC-INDEPENDENT PROTEIN TRANSLOCASE PROTEIN TATC"/>
    <property type="match status" value="1"/>
</dbReference>
<keyword evidence="5" id="KW-1003">Cell membrane</keyword>
<dbReference type="GO" id="GO:0043953">
    <property type="term" value="P:protein transport by the Tat complex"/>
    <property type="evidence" value="ECO:0007669"/>
    <property type="project" value="UniProtKB-UniRule"/>
</dbReference>
<organism evidence="6 7">
    <name type="scientific">Poriferisphaera corsica</name>
    <dbReference type="NCBI Taxonomy" id="2528020"/>
    <lineage>
        <taxon>Bacteria</taxon>
        <taxon>Pseudomonadati</taxon>
        <taxon>Planctomycetota</taxon>
        <taxon>Phycisphaerae</taxon>
        <taxon>Phycisphaerales</taxon>
        <taxon>Phycisphaeraceae</taxon>
        <taxon>Poriferisphaera</taxon>
    </lineage>
</organism>
<dbReference type="GO" id="GO:0065002">
    <property type="term" value="P:intracellular protein transmembrane transport"/>
    <property type="evidence" value="ECO:0007669"/>
    <property type="project" value="TreeGrafter"/>
</dbReference>
<name>A0A517YSE5_9BACT</name>
<dbReference type="AlphaFoldDB" id="A0A517YSE5"/>
<evidence type="ECO:0000256" key="3">
    <source>
        <dbReference type="ARBA" id="ARBA00022989"/>
    </source>
</evidence>
<evidence type="ECO:0000256" key="1">
    <source>
        <dbReference type="ARBA" id="ARBA00004141"/>
    </source>
</evidence>
<dbReference type="InterPro" id="IPR002033">
    <property type="entry name" value="TatC"/>
</dbReference>
<keyword evidence="3 5" id="KW-1133">Transmembrane helix</keyword>
<feature type="transmembrane region" description="Helical" evidence="5">
    <location>
        <begin position="269"/>
        <end position="292"/>
    </location>
</feature>
<dbReference type="PANTHER" id="PTHR30371:SF0">
    <property type="entry name" value="SEC-INDEPENDENT PROTEIN TRANSLOCASE PROTEIN TATC, CHLOROPLASTIC-RELATED"/>
    <property type="match status" value="1"/>
</dbReference>
<feature type="transmembrane region" description="Helical" evidence="5">
    <location>
        <begin position="304"/>
        <end position="335"/>
    </location>
</feature>
<proteinExistence type="inferred from homology"/>
<feature type="transmembrane region" description="Helical" evidence="5">
    <location>
        <begin position="90"/>
        <end position="111"/>
    </location>
</feature>
<accession>A0A517YSE5</accession>
<comment type="caution">
    <text evidence="5">Lacks conserved residue(s) required for the propagation of feature annotation.</text>
</comment>
<dbReference type="Proteomes" id="UP000317369">
    <property type="component" value="Chromosome"/>
</dbReference>
<dbReference type="OrthoDB" id="9777044at2"/>
<evidence type="ECO:0000256" key="5">
    <source>
        <dbReference type="HAMAP-Rule" id="MF_00902"/>
    </source>
</evidence>
<gene>
    <name evidence="5 6" type="primary">tatC</name>
    <name evidence="6" type="ORF">KS4_11830</name>
</gene>
<dbReference type="EMBL" id="CP036425">
    <property type="protein sequence ID" value="QDU33138.1"/>
    <property type="molecule type" value="Genomic_DNA"/>
</dbReference>
<keyword evidence="7" id="KW-1185">Reference proteome</keyword>
<comment type="subunit">
    <text evidence="5">Forms a complex with TatA.</text>
</comment>
<feature type="transmembrane region" description="Helical" evidence="5">
    <location>
        <begin position="34"/>
        <end position="53"/>
    </location>
</feature>
<dbReference type="HAMAP" id="MF_00902">
    <property type="entry name" value="TatC"/>
    <property type="match status" value="1"/>
</dbReference>
<sequence>MPLDQNPEPKSPIEQRTEDMRMTFGEHLEELRSCIIRALLGLVVALIGTLYFGQDIVALLTSPLNQVQAALGYPPQAIVTDPTGGFVSTYLKVSIISALIIASPWIVYQLWRFTSEGLYENEKKFVYILAPFSTVMTALGLAFTYFILLPVCLIFFLSFLSTYPKINTSYSNPLISVFIKTTAVAGSTDQSGNDESNIQLDTNAVTYPTIPVVLEDPKNPPTGAEWYNATERRRKLWTGSRLEATTYFSNDRIINPLYDVNDYISFTSLLTFGACVGFQLPVVMLLVGYTHLVDPTRIASVRKYAFFACFAAGAILTPADIFSMLLLAIPLYGLFEFGLLLMKMVDSPPENEADLPE</sequence>
<keyword evidence="5" id="KW-0813">Transport</keyword>
<evidence type="ECO:0000256" key="4">
    <source>
        <dbReference type="ARBA" id="ARBA00023136"/>
    </source>
</evidence>
<dbReference type="PRINTS" id="PR01840">
    <property type="entry name" value="TATCFAMILY"/>
</dbReference>
<dbReference type="GO" id="GO:0033281">
    <property type="term" value="C:TAT protein transport complex"/>
    <property type="evidence" value="ECO:0007669"/>
    <property type="project" value="UniProtKB-UniRule"/>
</dbReference>
<keyword evidence="5" id="KW-0653">Protein transport</keyword>
<protein>
    <recommendedName>
        <fullName evidence="5">Sec-independent protein translocase protein TatC</fullName>
    </recommendedName>
</protein>
<dbReference type="RefSeq" id="WP_145075784.1">
    <property type="nucleotide sequence ID" value="NZ_CP036425.1"/>
</dbReference>
<keyword evidence="4 5" id="KW-0472">Membrane</keyword>
<evidence type="ECO:0000313" key="6">
    <source>
        <dbReference type="EMBL" id="QDU33138.1"/>
    </source>
</evidence>
<keyword evidence="5" id="KW-0811">Translocation</keyword>
<keyword evidence="2 5" id="KW-0812">Transmembrane</keyword>
<dbReference type="GO" id="GO:0009977">
    <property type="term" value="F:proton motive force dependent protein transmembrane transporter activity"/>
    <property type="evidence" value="ECO:0007669"/>
    <property type="project" value="TreeGrafter"/>
</dbReference>
<comment type="similarity">
    <text evidence="5">Belongs to the TatC family.</text>
</comment>
<comment type="subcellular location">
    <subcellularLocation>
        <location evidence="5">Cell membrane</location>
        <topology evidence="5">Multi-pass membrane protein</topology>
    </subcellularLocation>
    <subcellularLocation>
        <location evidence="1">Membrane</location>
        <topology evidence="1">Multi-pass membrane protein</topology>
    </subcellularLocation>
</comment>
<feature type="transmembrane region" description="Helical" evidence="5">
    <location>
        <begin position="132"/>
        <end position="160"/>
    </location>
</feature>
<reference evidence="6 7" key="1">
    <citation type="submission" date="2019-02" db="EMBL/GenBank/DDBJ databases">
        <title>Deep-cultivation of Planctomycetes and their phenomic and genomic characterization uncovers novel biology.</title>
        <authorList>
            <person name="Wiegand S."/>
            <person name="Jogler M."/>
            <person name="Boedeker C."/>
            <person name="Pinto D."/>
            <person name="Vollmers J."/>
            <person name="Rivas-Marin E."/>
            <person name="Kohn T."/>
            <person name="Peeters S.H."/>
            <person name="Heuer A."/>
            <person name="Rast P."/>
            <person name="Oberbeckmann S."/>
            <person name="Bunk B."/>
            <person name="Jeske O."/>
            <person name="Meyerdierks A."/>
            <person name="Storesund J.E."/>
            <person name="Kallscheuer N."/>
            <person name="Luecker S."/>
            <person name="Lage O.M."/>
            <person name="Pohl T."/>
            <person name="Merkel B.J."/>
            <person name="Hornburger P."/>
            <person name="Mueller R.-W."/>
            <person name="Bruemmer F."/>
            <person name="Labrenz M."/>
            <person name="Spormann A.M."/>
            <person name="Op den Camp H."/>
            <person name="Overmann J."/>
            <person name="Amann R."/>
            <person name="Jetten M.S.M."/>
            <person name="Mascher T."/>
            <person name="Medema M.H."/>
            <person name="Devos D.P."/>
            <person name="Kaster A.-K."/>
            <person name="Ovreas L."/>
            <person name="Rohde M."/>
            <person name="Galperin M.Y."/>
            <person name="Jogler C."/>
        </authorList>
    </citation>
    <scope>NUCLEOTIDE SEQUENCE [LARGE SCALE GENOMIC DNA]</scope>
    <source>
        <strain evidence="6 7">KS4</strain>
    </source>
</reference>
<comment type="function">
    <text evidence="5">Part of the twin-arginine translocation (Tat) system that transports large folded proteins containing a characteristic twin-arginine motif in their signal peptide across membranes.</text>
</comment>
<dbReference type="KEGG" id="pcor:KS4_11830"/>
<dbReference type="Pfam" id="PF00902">
    <property type="entry name" value="TatC"/>
    <property type="match status" value="2"/>
</dbReference>
<evidence type="ECO:0000256" key="2">
    <source>
        <dbReference type="ARBA" id="ARBA00022692"/>
    </source>
</evidence>